<accession>A0A412N4Z9</accession>
<name>A0A412N4Z9_9BACE</name>
<comment type="caution">
    <text evidence="1">The sequence shown here is derived from an EMBL/GenBank/DDBJ whole genome shotgun (WGS) entry which is preliminary data.</text>
</comment>
<evidence type="ECO:0008006" key="3">
    <source>
        <dbReference type="Google" id="ProtNLM"/>
    </source>
</evidence>
<proteinExistence type="predicted"/>
<protein>
    <recommendedName>
        <fullName evidence="3">LysM domain-containing protein</fullName>
    </recommendedName>
</protein>
<dbReference type="AlphaFoldDB" id="A0A412N4Z9"/>
<sequence length="100" mass="11314">MKRVTAKANQTIYDVAIEQYGTCEAVGKLMQDNPDMENDLQAVTEAGIEESDRSFYFDLPLPEGSTLLVDTDSRLIEKNILREIDKDVTTYDLKDYGTND</sequence>
<dbReference type="Proteomes" id="UP000285159">
    <property type="component" value="Unassembled WGS sequence"/>
</dbReference>
<dbReference type="RefSeq" id="WP_118467663.1">
    <property type="nucleotide sequence ID" value="NZ_CAUBEL010000002.1"/>
</dbReference>
<evidence type="ECO:0000313" key="2">
    <source>
        <dbReference type="Proteomes" id="UP000285159"/>
    </source>
</evidence>
<gene>
    <name evidence="1" type="ORF">DWX38_07325</name>
</gene>
<evidence type="ECO:0000313" key="1">
    <source>
        <dbReference type="EMBL" id="RGT33600.1"/>
    </source>
</evidence>
<dbReference type="EMBL" id="QRWP01000005">
    <property type="protein sequence ID" value="RGT33600.1"/>
    <property type="molecule type" value="Genomic_DNA"/>
</dbReference>
<organism evidence="1 2">
    <name type="scientific">Bacteroides clarus</name>
    <dbReference type="NCBI Taxonomy" id="626929"/>
    <lineage>
        <taxon>Bacteria</taxon>
        <taxon>Pseudomonadati</taxon>
        <taxon>Bacteroidota</taxon>
        <taxon>Bacteroidia</taxon>
        <taxon>Bacteroidales</taxon>
        <taxon>Bacteroidaceae</taxon>
        <taxon>Bacteroides</taxon>
    </lineage>
</organism>
<reference evidence="1 2" key="1">
    <citation type="submission" date="2018-08" db="EMBL/GenBank/DDBJ databases">
        <title>A genome reference for cultivated species of the human gut microbiota.</title>
        <authorList>
            <person name="Zou Y."/>
            <person name="Xue W."/>
            <person name="Luo G."/>
        </authorList>
    </citation>
    <scope>NUCLEOTIDE SEQUENCE [LARGE SCALE GENOMIC DNA]</scope>
    <source>
        <strain evidence="1 2">AF19-1AC</strain>
    </source>
</reference>